<evidence type="ECO:0000313" key="3">
    <source>
        <dbReference type="EMBL" id="GMN23117.1"/>
    </source>
</evidence>
<accession>A0AA87YVM9</accession>
<sequence length="140" mass="15765">MEQRYTSQLHKATSLTPGFDDLARGVRETPLTKRITSTPTPKFGSVSFPSYSVHIQSVKTTKDLWGVVQGPNEALRAYIKRFSKAICKISGLDNGTAREALKKGLRHKCLFKNKICTRYLPTIQDAMHHAKGFIDLEEEN</sequence>
<evidence type="ECO:0000313" key="4">
    <source>
        <dbReference type="EMBL" id="GMN23137.1"/>
    </source>
</evidence>
<dbReference type="EMBL" id="BTGU01006768">
    <property type="protein sequence ID" value="GMN23084.1"/>
    <property type="molecule type" value="Genomic_DNA"/>
</dbReference>
<organism evidence="3 5">
    <name type="scientific">Ficus carica</name>
    <name type="common">Common fig</name>
    <dbReference type="NCBI Taxonomy" id="3494"/>
    <lineage>
        <taxon>Eukaryota</taxon>
        <taxon>Viridiplantae</taxon>
        <taxon>Streptophyta</taxon>
        <taxon>Embryophyta</taxon>
        <taxon>Tracheophyta</taxon>
        <taxon>Spermatophyta</taxon>
        <taxon>Magnoliopsida</taxon>
        <taxon>eudicotyledons</taxon>
        <taxon>Gunneridae</taxon>
        <taxon>Pentapetalae</taxon>
        <taxon>rosids</taxon>
        <taxon>fabids</taxon>
        <taxon>Rosales</taxon>
        <taxon>Moraceae</taxon>
        <taxon>Ficeae</taxon>
        <taxon>Ficus</taxon>
    </lineage>
</organism>
<proteinExistence type="predicted"/>
<evidence type="ECO:0000313" key="5">
    <source>
        <dbReference type="Proteomes" id="UP001187192"/>
    </source>
</evidence>
<protein>
    <recommendedName>
        <fullName evidence="6">Retrotransposon gag domain-containing protein</fullName>
    </recommendedName>
</protein>
<dbReference type="EMBL" id="BTGU01006770">
    <property type="protein sequence ID" value="GMN23117.1"/>
    <property type="molecule type" value="Genomic_DNA"/>
</dbReference>
<gene>
    <name evidence="1" type="ORF">TIFTF001_049056</name>
    <name evidence="2" type="ORF">TIFTF001_049061</name>
    <name evidence="3" type="ORF">TIFTF001_049062</name>
    <name evidence="4" type="ORF">TIFTF001_049067</name>
</gene>
<comment type="caution">
    <text evidence="3">The sequence shown here is derived from an EMBL/GenBank/DDBJ whole genome shotgun (WGS) entry which is preliminary data.</text>
</comment>
<evidence type="ECO:0008006" key="6">
    <source>
        <dbReference type="Google" id="ProtNLM"/>
    </source>
</evidence>
<dbReference type="Proteomes" id="UP001187192">
    <property type="component" value="Unassembled WGS sequence"/>
</dbReference>
<name>A0AA87YVM9_FICCA</name>
<dbReference type="EMBL" id="BTGU01006769">
    <property type="protein sequence ID" value="GMN23098.1"/>
    <property type="molecule type" value="Genomic_DNA"/>
</dbReference>
<evidence type="ECO:0000313" key="2">
    <source>
        <dbReference type="EMBL" id="GMN23098.1"/>
    </source>
</evidence>
<dbReference type="AlphaFoldDB" id="A0AA87YVM9"/>
<keyword evidence="5" id="KW-1185">Reference proteome</keyword>
<reference evidence="3" key="1">
    <citation type="submission" date="2023-07" db="EMBL/GenBank/DDBJ databases">
        <title>draft genome sequence of fig (Ficus carica).</title>
        <authorList>
            <person name="Takahashi T."/>
            <person name="Nishimura K."/>
        </authorList>
    </citation>
    <scope>NUCLEOTIDE SEQUENCE</scope>
</reference>
<dbReference type="EMBL" id="BTGU01006771">
    <property type="protein sequence ID" value="GMN23137.1"/>
    <property type="molecule type" value="Genomic_DNA"/>
</dbReference>
<evidence type="ECO:0000313" key="1">
    <source>
        <dbReference type="EMBL" id="GMN23084.1"/>
    </source>
</evidence>